<comment type="caution">
    <text evidence="2">The sequence shown here is derived from an EMBL/GenBank/DDBJ whole genome shotgun (WGS) entry which is preliminary data.</text>
</comment>
<proteinExistence type="predicted"/>
<sequence length="187" mass="19686">MQLHRLLPGGQDRTASSYTVQAGDTLEGIALALWGDASFWYMIAETNGLTGSDRRIEGSLLAIPSKVHNARNSADTWKVYAPNLAIGDASPIAPAAPKPKRGKCGAFSSSVFEGGRDIPKHQELPALADRNQGNRPDDGADHPDDAKCRAECFAPDGDQGVSSSIRTGPIKPEGRSGASAVYVGMVV</sequence>
<evidence type="ECO:0000313" key="2">
    <source>
        <dbReference type="EMBL" id="MDO7836617.1"/>
    </source>
</evidence>
<dbReference type="RefSeq" id="WP_304537037.1">
    <property type="nucleotide sequence ID" value="NZ_JAUQOM010000010.1"/>
</dbReference>
<dbReference type="Proteomes" id="UP001176471">
    <property type="component" value="Unassembled WGS sequence"/>
</dbReference>
<keyword evidence="3" id="KW-1185">Reference proteome</keyword>
<dbReference type="CDD" id="cd00118">
    <property type="entry name" value="LysM"/>
    <property type="match status" value="1"/>
</dbReference>
<gene>
    <name evidence="2" type="ORF">Q4610_16345</name>
</gene>
<evidence type="ECO:0000313" key="3">
    <source>
        <dbReference type="Proteomes" id="UP001176471"/>
    </source>
</evidence>
<dbReference type="InterPro" id="IPR036779">
    <property type="entry name" value="LysM_dom_sf"/>
</dbReference>
<dbReference type="EMBL" id="JAUQOM010000010">
    <property type="protein sequence ID" value="MDO7836617.1"/>
    <property type="molecule type" value="Genomic_DNA"/>
</dbReference>
<name>A0ABT8ZQY9_9SPHN</name>
<feature type="region of interest" description="Disordered" evidence="1">
    <location>
        <begin position="124"/>
        <end position="177"/>
    </location>
</feature>
<dbReference type="InterPro" id="IPR018392">
    <property type="entry name" value="LysM"/>
</dbReference>
<accession>A0ABT8ZQY9</accession>
<protein>
    <submittedName>
        <fullName evidence="2">LysM domain-containing protein</fullName>
    </submittedName>
</protein>
<reference evidence="2" key="1">
    <citation type="submission" date="2023-07" db="EMBL/GenBank/DDBJ databases">
        <title>Bacterial whole genome sequence for Sphingobium sp. HBC34.</title>
        <authorList>
            <person name="Le V."/>
            <person name="Ko S.-R."/>
            <person name="Ahn C.-Y."/>
            <person name="Oh H.-M."/>
        </authorList>
    </citation>
    <scope>NUCLEOTIDE SEQUENCE</scope>
    <source>
        <strain evidence="2">HBC34</strain>
    </source>
</reference>
<evidence type="ECO:0000256" key="1">
    <source>
        <dbReference type="SAM" id="MobiDB-lite"/>
    </source>
</evidence>
<dbReference type="Gene3D" id="3.10.350.10">
    <property type="entry name" value="LysM domain"/>
    <property type="match status" value="1"/>
</dbReference>
<organism evidence="2 3">
    <name type="scientific">Sphingobium cyanobacteriorum</name>
    <dbReference type="NCBI Taxonomy" id="3063954"/>
    <lineage>
        <taxon>Bacteria</taxon>
        <taxon>Pseudomonadati</taxon>
        <taxon>Pseudomonadota</taxon>
        <taxon>Alphaproteobacteria</taxon>
        <taxon>Sphingomonadales</taxon>
        <taxon>Sphingomonadaceae</taxon>
        <taxon>Sphingobium</taxon>
    </lineage>
</organism>
<feature type="compositionally biased region" description="Basic and acidic residues" evidence="1">
    <location>
        <begin position="135"/>
        <end position="150"/>
    </location>
</feature>